<comment type="similarity">
    <text evidence="1">Belongs to the UPF0751 family.</text>
</comment>
<evidence type="ECO:0000256" key="1">
    <source>
        <dbReference type="ARBA" id="ARBA00007189"/>
    </source>
</evidence>
<evidence type="ECO:0008006" key="4">
    <source>
        <dbReference type="Google" id="ProtNLM"/>
    </source>
</evidence>
<dbReference type="EMBL" id="CP002085">
    <property type="protein sequence ID" value="ADK84633.1"/>
    <property type="molecule type" value="Genomic_DNA"/>
</dbReference>
<proteinExistence type="inferred from homology"/>
<dbReference type="InterPro" id="IPR016772">
    <property type="entry name" value="UCP020408"/>
</dbReference>
<dbReference type="eggNOG" id="COG3206">
    <property type="taxonomic scope" value="Bacteria"/>
</dbReference>
<dbReference type="AlphaFoldDB" id="E1QG23"/>
<accession>E1QG23</accession>
<sequence>MDFATLLRKVKLVMPSLINTNAAKQPETHPDWHCDQLTLTVLLNGALGPKAMAEMLAATEPGSAAQGMTVHDLLPRLHLACREVPAVAGAVAAHLDRRFRREINKLRRLNPEAAQARLIGGGYRVGALWACLRHQNEAVRGMAGPLAAEMLGQGMACLRPWLVSDDHARQMGLDAGQRTSLGRGGRRRSGGRGACAVSAQCACCPLQGLKVAVIGGLERMEGSYCQAIDKLGGQCSFHPGHVRGGSRRLRQIVIKSDVVVFITSVNSHGALATVKAECKKAGKPFIALGRTGVGSLEEMLLEFAA</sequence>
<dbReference type="Proteomes" id="UP000009047">
    <property type="component" value="Chromosome"/>
</dbReference>
<dbReference type="HOGENOM" id="CLU_911288_0_0_7"/>
<gene>
    <name evidence="2" type="ordered locus">Deba_1265</name>
</gene>
<evidence type="ECO:0000313" key="3">
    <source>
        <dbReference type="Proteomes" id="UP000009047"/>
    </source>
</evidence>
<dbReference type="Pfam" id="PF10087">
    <property type="entry name" value="DUF2325"/>
    <property type="match status" value="1"/>
</dbReference>
<dbReference type="KEGG" id="dbr:Deba_1265"/>
<name>E1QG23_DESB2</name>
<dbReference type="STRING" id="644282.Deba_1265"/>
<reference evidence="2 3" key="1">
    <citation type="journal article" date="2010" name="Stand. Genomic Sci.">
        <title>Complete genome sequence of Desulfarculus baarsii type strain (2st14).</title>
        <authorList>
            <person name="Sun H."/>
            <person name="Spring S."/>
            <person name="Lapidus A."/>
            <person name="Davenport K."/>
            <person name="Del Rio T.G."/>
            <person name="Tice H."/>
            <person name="Nolan M."/>
            <person name="Copeland A."/>
            <person name="Cheng J.F."/>
            <person name="Lucas S."/>
            <person name="Tapia R."/>
            <person name="Goodwin L."/>
            <person name="Pitluck S."/>
            <person name="Ivanova N."/>
            <person name="Pagani I."/>
            <person name="Mavromatis K."/>
            <person name="Ovchinnikova G."/>
            <person name="Pati A."/>
            <person name="Chen A."/>
            <person name="Palaniappan K."/>
            <person name="Hauser L."/>
            <person name="Chang Y.J."/>
            <person name="Jeffries C.D."/>
            <person name="Detter J.C."/>
            <person name="Han C."/>
            <person name="Rohde M."/>
            <person name="Brambilla E."/>
            <person name="Goker M."/>
            <person name="Woyke T."/>
            <person name="Bristow J."/>
            <person name="Eisen J.A."/>
            <person name="Markowitz V."/>
            <person name="Hugenholtz P."/>
            <person name="Kyrpides N.C."/>
            <person name="Klenk H.P."/>
            <person name="Land M."/>
        </authorList>
    </citation>
    <scope>NUCLEOTIDE SEQUENCE [LARGE SCALE GENOMIC DNA]</scope>
    <source>
        <strain evidence="3">ATCC 33931 / DSM 2075 / LMG 7858 / VKM B-1802 / 2st14</strain>
    </source>
</reference>
<protein>
    <recommendedName>
        <fullName evidence="4">DUF2325 domain-containing protein</fullName>
    </recommendedName>
</protein>
<dbReference type="OrthoDB" id="7829313at2"/>
<organism evidence="2 3">
    <name type="scientific">Desulfarculus baarsii (strain ATCC 33931 / DSM 2075 / LMG 7858 / VKM B-1802 / 2st14)</name>
    <dbReference type="NCBI Taxonomy" id="644282"/>
    <lineage>
        <taxon>Bacteria</taxon>
        <taxon>Pseudomonadati</taxon>
        <taxon>Thermodesulfobacteriota</taxon>
        <taxon>Desulfarculia</taxon>
        <taxon>Desulfarculales</taxon>
        <taxon>Desulfarculaceae</taxon>
        <taxon>Desulfarculus</taxon>
    </lineage>
</organism>
<evidence type="ECO:0000313" key="2">
    <source>
        <dbReference type="EMBL" id="ADK84633.1"/>
    </source>
</evidence>
<keyword evidence="3" id="KW-1185">Reference proteome</keyword>